<evidence type="ECO:0000313" key="13">
    <source>
        <dbReference type="EMBL" id="GLG03406.1"/>
    </source>
</evidence>
<name>A0A9W6C8M9_9FIRM</name>
<dbReference type="GO" id="GO:0000166">
    <property type="term" value="F:nucleotide binding"/>
    <property type="evidence" value="ECO:0007669"/>
    <property type="project" value="UniProtKB-KW"/>
</dbReference>
<keyword evidence="2 9" id="KW-0808">Transferase</keyword>
<accession>A0A9W6C8M9</accession>
<dbReference type="GO" id="GO:0000049">
    <property type="term" value="F:tRNA binding"/>
    <property type="evidence" value="ECO:0007669"/>
    <property type="project" value="TreeGrafter"/>
</dbReference>
<dbReference type="GO" id="GO:0016779">
    <property type="term" value="F:nucleotidyltransferase activity"/>
    <property type="evidence" value="ECO:0007669"/>
    <property type="project" value="UniProtKB-KW"/>
</dbReference>
<evidence type="ECO:0000256" key="9">
    <source>
        <dbReference type="RuleBase" id="RU003953"/>
    </source>
</evidence>
<evidence type="ECO:0000256" key="7">
    <source>
        <dbReference type="ARBA" id="ARBA00022842"/>
    </source>
</evidence>
<keyword evidence="14" id="KW-1185">Reference proteome</keyword>
<dbReference type="Pfam" id="PF01743">
    <property type="entry name" value="PolyA_pol"/>
    <property type="match status" value="1"/>
</dbReference>
<feature type="domain" description="Poly A polymerase head" evidence="10">
    <location>
        <begin position="26"/>
        <end position="146"/>
    </location>
</feature>
<comment type="similarity">
    <text evidence="9">Belongs to the tRNA nucleotidyltransferase/poly(A) polymerase family.</text>
</comment>
<proteinExistence type="inferred from homology"/>
<evidence type="ECO:0000256" key="2">
    <source>
        <dbReference type="ARBA" id="ARBA00022679"/>
    </source>
</evidence>
<dbReference type="PANTHER" id="PTHR46173:SF1">
    <property type="entry name" value="CCA TRNA NUCLEOTIDYLTRANSFERASE 1, MITOCHONDRIAL"/>
    <property type="match status" value="1"/>
</dbReference>
<evidence type="ECO:0000256" key="4">
    <source>
        <dbReference type="ARBA" id="ARBA00022695"/>
    </source>
</evidence>
<dbReference type="PANTHER" id="PTHR46173">
    <property type="entry name" value="CCA TRNA NUCLEOTIDYLTRANSFERASE 1, MITOCHONDRIAL"/>
    <property type="match status" value="1"/>
</dbReference>
<dbReference type="InterPro" id="IPR050264">
    <property type="entry name" value="Bact_CCA-adding_enz_type3_sf"/>
</dbReference>
<dbReference type="NCBIfam" id="NF009814">
    <property type="entry name" value="PRK13299.1"/>
    <property type="match status" value="1"/>
</dbReference>
<dbReference type="Gene3D" id="1.10.3090.10">
    <property type="entry name" value="cca-adding enzyme, domain 2"/>
    <property type="match status" value="1"/>
</dbReference>
<dbReference type="RefSeq" id="WP_281872271.1">
    <property type="nucleotide sequence ID" value="NZ_BSBO01000004.1"/>
</dbReference>
<feature type="domain" description="CCA-adding enzyme C-terminal" evidence="12">
    <location>
        <begin position="301"/>
        <end position="439"/>
    </location>
</feature>
<dbReference type="EMBL" id="BSBO01000004">
    <property type="protein sequence ID" value="GLG03406.1"/>
    <property type="molecule type" value="Genomic_DNA"/>
</dbReference>
<dbReference type="SUPFAM" id="SSF81301">
    <property type="entry name" value="Nucleotidyltransferase"/>
    <property type="match status" value="1"/>
</dbReference>
<sequence length="447" mass="51313">MEQVRIRLPEKVQWIIRKLKEQDFDAYAVGGCVRDSILGREPEDWDITTSAKPEEIKQIFRRTVDTGIEHGTVTVLAEKEGFEVTTYRIDGEYEDGRHPKEVWFTGKLAEDLKRRDFTINAMAYNDEDGLCDLFGGQEDLQKGIIRCVGDARERFTEDALRILRAVRFSAQLGFSMEEKTKEAAGALAGTLVKISAERIQSELVKLLVSPHPEEMLTAWELGITKVILPEFDRMMETTQETPHHMYNVGVHTVEALKHIRADRILRLSMLFHDMGKPEYKTMDPDGTAHFKKHAIGSERISKEIMRRLKFDNDTIRKVSKLVYYHDYRMPPNRRLVRRAVNKIGKDLFPYYLEIRMADTLAQSLYHREDKISDIEGVAKCFQEIVDEGECVSLKELAVTGKDLIDAGISPGPQMGEILNALLEEVLEDPEKNQKDYLLTRAANMNHL</sequence>
<evidence type="ECO:0000259" key="10">
    <source>
        <dbReference type="Pfam" id="PF01743"/>
    </source>
</evidence>
<keyword evidence="8 9" id="KW-0694">RNA-binding</keyword>
<comment type="cofactor">
    <cofactor evidence="1">
        <name>Mg(2+)</name>
        <dbReference type="ChEBI" id="CHEBI:18420"/>
    </cofactor>
</comment>
<dbReference type="Pfam" id="PF12627">
    <property type="entry name" value="PolyA_pol_RNAbd"/>
    <property type="match status" value="1"/>
</dbReference>
<evidence type="ECO:0000259" key="11">
    <source>
        <dbReference type="Pfam" id="PF12627"/>
    </source>
</evidence>
<dbReference type="AlphaFoldDB" id="A0A9W6C8M9"/>
<dbReference type="GO" id="GO:0046872">
    <property type="term" value="F:metal ion binding"/>
    <property type="evidence" value="ECO:0007669"/>
    <property type="project" value="UniProtKB-KW"/>
</dbReference>
<dbReference type="Pfam" id="PF13735">
    <property type="entry name" value="tRNA_NucTran2_2"/>
    <property type="match status" value="1"/>
</dbReference>
<dbReference type="GO" id="GO:0008033">
    <property type="term" value="P:tRNA processing"/>
    <property type="evidence" value="ECO:0007669"/>
    <property type="project" value="UniProtKB-KW"/>
</dbReference>
<keyword evidence="5" id="KW-0479">Metal-binding</keyword>
<keyword evidence="4 13" id="KW-0548">Nucleotidyltransferase</keyword>
<dbReference type="InterPro" id="IPR002646">
    <property type="entry name" value="PolA_pol_head_dom"/>
</dbReference>
<dbReference type="Gene3D" id="1.10.246.80">
    <property type="match status" value="1"/>
</dbReference>
<comment type="caution">
    <text evidence="13">The sequence shown here is derived from an EMBL/GenBank/DDBJ whole genome shotgun (WGS) entry which is preliminary data.</text>
</comment>
<protein>
    <submittedName>
        <fullName evidence="13">Polynucleotide adenylyltransferase</fullName>
    </submittedName>
</protein>
<dbReference type="Gene3D" id="3.30.460.10">
    <property type="entry name" value="Beta Polymerase, domain 2"/>
    <property type="match status" value="1"/>
</dbReference>
<gene>
    <name evidence="13" type="ORF">Selli1_05800</name>
</gene>
<dbReference type="CDD" id="cd05398">
    <property type="entry name" value="NT_ClassII-CCAase"/>
    <property type="match status" value="1"/>
</dbReference>
<dbReference type="InterPro" id="IPR043519">
    <property type="entry name" value="NT_sf"/>
</dbReference>
<evidence type="ECO:0000256" key="8">
    <source>
        <dbReference type="ARBA" id="ARBA00022884"/>
    </source>
</evidence>
<reference evidence="13 14" key="1">
    <citation type="journal article" date="2023" name="Int. J. Syst. Evol. Microbiol.">
        <title>Sellimonas catena sp. nov., isolated from human faeces.</title>
        <authorList>
            <person name="Hisatomi A."/>
            <person name="Ohkuma M."/>
            <person name="Sakamoto M."/>
        </authorList>
    </citation>
    <scope>NUCLEOTIDE SEQUENCE [LARGE SCALE GENOMIC DNA]</scope>
    <source>
        <strain evidence="13 14">12EGH17</strain>
    </source>
</reference>
<evidence type="ECO:0000256" key="6">
    <source>
        <dbReference type="ARBA" id="ARBA00022741"/>
    </source>
</evidence>
<dbReference type="Proteomes" id="UP001145145">
    <property type="component" value="Unassembled WGS sequence"/>
</dbReference>
<organism evidence="13 14">
    <name type="scientific">Sellimonas catena</name>
    <dbReference type="NCBI Taxonomy" id="2994035"/>
    <lineage>
        <taxon>Bacteria</taxon>
        <taxon>Bacillati</taxon>
        <taxon>Bacillota</taxon>
        <taxon>Clostridia</taxon>
        <taxon>Lachnospirales</taxon>
        <taxon>Lachnospiraceae</taxon>
        <taxon>Sellimonas</taxon>
    </lineage>
</organism>
<keyword evidence="6" id="KW-0547">Nucleotide-binding</keyword>
<dbReference type="InterPro" id="IPR032810">
    <property type="entry name" value="CCA-adding_enz_C"/>
</dbReference>
<evidence type="ECO:0000256" key="5">
    <source>
        <dbReference type="ARBA" id="ARBA00022723"/>
    </source>
</evidence>
<evidence type="ECO:0000313" key="14">
    <source>
        <dbReference type="Proteomes" id="UP001145145"/>
    </source>
</evidence>
<feature type="domain" description="tRNA nucleotidyltransferase/poly(A) polymerase RNA and SrmB- binding" evidence="11">
    <location>
        <begin position="173"/>
        <end position="234"/>
    </location>
</feature>
<evidence type="ECO:0000256" key="3">
    <source>
        <dbReference type="ARBA" id="ARBA00022694"/>
    </source>
</evidence>
<dbReference type="SUPFAM" id="SSF81891">
    <property type="entry name" value="Poly A polymerase C-terminal region-like"/>
    <property type="match status" value="1"/>
</dbReference>
<keyword evidence="7" id="KW-0460">Magnesium</keyword>
<evidence type="ECO:0000259" key="12">
    <source>
        <dbReference type="Pfam" id="PF13735"/>
    </source>
</evidence>
<evidence type="ECO:0000256" key="1">
    <source>
        <dbReference type="ARBA" id="ARBA00001946"/>
    </source>
</evidence>
<dbReference type="InterPro" id="IPR032828">
    <property type="entry name" value="PolyA_RNA-bd"/>
</dbReference>
<keyword evidence="3" id="KW-0819">tRNA processing</keyword>